<dbReference type="EMBL" id="PGOL01000793">
    <property type="protein sequence ID" value="PKI64825.1"/>
    <property type="molecule type" value="Genomic_DNA"/>
</dbReference>
<feature type="domain" description="Disease resistance protein At4g27190-like leucine-rich repeats" evidence="2">
    <location>
        <begin position="175"/>
        <end position="275"/>
    </location>
</feature>
<accession>A0A2I0K8F6</accession>
<dbReference type="InterPro" id="IPR057135">
    <property type="entry name" value="At4g27190-like_LRR"/>
</dbReference>
<evidence type="ECO:0000256" key="1">
    <source>
        <dbReference type="ARBA" id="ARBA00022821"/>
    </source>
</evidence>
<dbReference type="InterPro" id="IPR032675">
    <property type="entry name" value="LRR_dom_sf"/>
</dbReference>
<dbReference type="AlphaFoldDB" id="A0A2I0K8F6"/>
<gene>
    <name evidence="3" type="ORF">CRG98_014821</name>
</gene>
<dbReference type="PANTHER" id="PTHR33463">
    <property type="entry name" value="NB-ARC DOMAIN-CONTAINING PROTEIN-RELATED"/>
    <property type="match status" value="1"/>
</dbReference>
<proteinExistence type="predicted"/>
<name>A0A2I0K8F6_PUNGR</name>
<dbReference type="Gene3D" id="3.80.10.10">
    <property type="entry name" value="Ribonuclease Inhibitor"/>
    <property type="match status" value="1"/>
</dbReference>
<dbReference type="SUPFAM" id="SSF52058">
    <property type="entry name" value="L domain-like"/>
    <property type="match status" value="1"/>
</dbReference>
<dbReference type="STRING" id="22663.A0A2I0K8F6"/>
<reference evidence="3 4" key="1">
    <citation type="submission" date="2017-11" db="EMBL/GenBank/DDBJ databases">
        <title>De-novo sequencing of pomegranate (Punica granatum L.) genome.</title>
        <authorList>
            <person name="Akparov Z."/>
            <person name="Amiraslanov A."/>
            <person name="Hajiyeva S."/>
            <person name="Abbasov M."/>
            <person name="Kaur K."/>
            <person name="Hamwieh A."/>
            <person name="Solovyev V."/>
            <person name="Salamov A."/>
            <person name="Braich B."/>
            <person name="Kosarev P."/>
            <person name="Mahmoud A."/>
            <person name="Hajiyev E."/>
            <person name="Babayeva S."/>
            <person name="Izzatullayeva V."/>
            <person name="Mammadov A."/>
            <person name="Mammadov A."/>
            <person name="Sharifova S."/>
            <person name="Ojaghi J."/>
            <person name="Eynullazada K."/>
            <person name="Bayramov B."/>
            <person name="Abdulazimova A."/>
            <person name="Shahmuradov I."/>
        </authorList>
    </citation>
    <scope>NUCLEOTIDE SEQUENCE [LARGE SCALE GENOMIC DNA]</scope>
    <source>
        <strain evidence="4">cv. AG2017</strain>
        <tissue evidence="3">Leaf</tissue>
    </source>
</reference>
<dbReference type="Proteomes" id="UP000233551">
    <property type="component" value="Unassembled WGS sequence"/>
</dbReference>
<keyword evidence="4" id="KW-1185">Reference proteome</keyword>
<evidence type="ECO:0000313" key="4">
    <source>
        <dbReference type="Proteomes" id="UP000233551"/>
    </source>
</evidence>
<dbReference type="Pfam" id="PF23247">
    <property type="entry name" value="LRR_RPS2"/>
    <property type="match status" value="1"/>
</dbReference>
<comment type="caution">
    <text evidence="3">The sequence shown here is derived from an EMBL/GenBank/DDBJ whole genome shotgun (WGS) entry which is preliminary data.</text>
</comment>
<evidence type="ECO:0000313" key="3">
    <source>
        <dbReference type="EMBL" id="PKI64825.1"/>
    </source>
</evidence>
<sequence length="344" mass="39422">MSCSNLSTLILRNTKCFDGVHRLLVLETDEGDGRNVIDKILSTGLIDEGDGRNVIEKILSTGLIDEGDERNVIEDLHSTSEIDEAHLSLYYAGTVKKLLMDCPHLQRCLGELRIAGCKDLASLIIPKPSLRRMEHLNHAEISMCSREYGCGETGRRDGSFLAYDYIPGPTSSEESQDCFRNLKKIDICSCHQLRDMSLLIYHAPRLANLTIEDCSAMRELIGPNVDDFHVDGIFSCLFELHLTDLPEFESICREKLPFPSLKRLEVRRCPKLKKLPLDRRSARGRSLANVGEQEWWDRLQGDDQQTKKFFATKFNVLEKPQNDFNRGRNIWITHRFNLRRTLTR</sequence>
<protein>
    <recommendedName>
        <fullName evidence="2">Disease resistance protein At4g27190-like leucine-rich repeats domain-containing protein</fullName>
    </recommendedName>
</protein>
<organism evidence="3 4">
    <name type="scientific">Punica granatum</name>
    <name type="common">Pomegranate</name>
    <dbReference type="NCBI Taxonomy" id="22663"/>
    <lineage>
        <taxon>Eukaryota</taxon>
        <taxon>Viridiplantae</taxon>
        <taxon>Streptophyta</taxon>
        <taxon>Embryophyta</taxon>
        <taxon>Tracheophyta</taxon>
        <taxon>Spermatophyta</taxon>
        <taxon>Magnoliopsida</taxon>
        <taxon>eudicotyledons</taxon>
        <taxon>Gunneridae</taxon>
        <taxon>Pentapetalae</taxon>
        <taxon>rosids</taxon>
        <taxon>malvids</taxon>
        <taxon>Myrtales</taxon>
        <taxon>Lythraceae</taxon>
        <taxon>Punica</taxon>
    </lineage>
</organism>
<keyword evidence="1" id="KW-0611">Plant defense</keyword>
<dbReference type="InterPro" id="IPR050905">
    <property type="entry name" value="Plant_NBS-LRR"/>
</dbReference>
<evidence type="ECO:0000259" key="2">
    <source>
        <dbReference type="Pfam" id="PF23247"/>
    </source>
</evidence>